<dbReference type="RefSeq" id="WP_055683003.1">
    <property type="nucleotide sequence ID" value="NZ_CANMUL010000001.1"/>
</dbReference>
<protein>
    <submittedName>
        <fullName evidence="1">Uncharacterized protein</fullName>
    </submittedName>
</protein>
<accession>A0A0M6XSH4</accession>
<evidence type="ECO:0000313" key="2">
    <source>
        <dbReference type="Proteomes" id="UP000048908"/>
    </source>
</evidence>
<dbReference type="OrthoDB" id="7659371at2"/>
<organism evidence="1 2">
    <name type="scientific">Jannaschia rubra</name>
    <dbReference type="NCBI Taxonomy" id="282197"/>
    <lineage>
        <taxon>Bacteria</taxon>
        <taxon>Pseudomonadati</taxon>
        <taxon>Pseudomonadota</taxon>
        <taxon>Alphaproteobacteria</taxon>
        <taxon>Rhodobacterales</taxon>
        <taxon>Roseobacteraceae</taxon>
        <taxon>Jannaschia</taxon>
    </lineage>
</organism>
<dbReference type="Proteomes" id="UP000048908">
    <property type="component" value="Unassembled WGS sequence"/>
</dbReference>
<keyword evidence="2" id="KW-1185">Reference proteome</keyword>
<dbReference type="STRING" id="282197.SAMN04488517_102441"/>
<sequence>MTAHRLIRIADIRFDPLTGRVDGVAIRRNRSGRVLRQHLSIPAHPLWTHADAVRALTARSQA</sequence>
<gene>
    <name evidence="1" type="ORF">JAN5088_02395</name>
</gene>
<reference evidence="1 2" key="1">
    <citation type="submission" date="2015-07" db="EMBL/GenBank/DDBJ databases">
        <authorList>
            <person name="Noorani M."/>
        </authorList>
    </citation>
    <scope>NUCLEOTIDE SEQUENCE [LARGE SCALE GENOMIC DNA]</scope>
    <source>
        <strain evidence="1 2">CECT 5088</strain>
    </source>
</reference>
<dbReference type="EMBL" id="CXPG01000020">
    <property type="protein sequence ID" value="CTQ33612.1"/>
    <property type="molecule type" value="Genomic_DNA"/>
</dbReference>
<dbReference type="AlphaFoldDB" id="A0A0M6XSH4"/>
<proteinExistence type="predicted"/>
<evidence type="ECO:0000313" key="1">
    <source>
        <dbReference type="EMBL" id="CTQ33612.1"/>
    </source>
</evidence>
<name>A0A0M6XSH4_9RHOB</name>